<keyword evidence="4" id="KW-1185">Reference proteome</keyword>
<evidence type="ECO:0000313" key="3">
    <source>
        <dbReference type="EMBL" id="ADE15615.1"/>
    </source>
</evidence>
<evidence type="ECO:0000259" key="2">
    <source>
        <dbReference type="Pfam" id="PF25679"/>
    </source>
</evidence>
<dbReference type="Pfam" id="PF25679">
    <property type="entry name" value="DUF7947"/>
    <property type="match status" value="1"/>
</dbReference>
<feature type="domain" description="DUF7947" evidence="2">
    <location>
        <begin position="174"/>
        <end position="255"/>
    </location>
</feature>
<dbReference type="Pfam" id="PF25678">
    <property type="entry name" value="DUF7946"/>
    <property type="match status" value="1"/>
</dbReference>
<dbReference type="OrthoDB" id="6943389at2"/>
<sequence length="261" mass="29507">MAELKIKYQYEHGVADAGKLELYDAAVALRGISRASAIITHAFINGEVRTRGDAAEGAKFYINSPKRGSFIYEASIWFAGAVSSGVFYDFIKYGFNEAVGKFNNDEYYKKLNERIEPTIGELPAVLESPLDEIHRPIRQEKEIKLTVMRPRGEKLAVFDSETALYLQPQTVPAPHEISGNVTKYNSLTGWGKFYDLIERRTVSFNIDLKSSERQRSLITWSLHEHNMHRDGLLYLSANAVIAPTGKIKRYIVHNVSNTPFS</sequence>
<name>D5BWF8_NITHN</name>
<evidence type="ECO:0000259" key="1">
    <source>
        <dbReference type="Pfam" id="PF25678"/>
    </source>
</evidence>
<organism evidence="3 4">
    <name type="scientific">Nitrosococcus halophilus (strain Nc4)</name>
    <dbReference type="NCBI Taxonomy" id="472759"/>
    <lineage>
        <taxon>Bacteria</taxon>
        <taxon>Pseudomonadati</taxon>
        <taxon>Pseudomonadota</taxon>
        <taxon>Gammaproteobacteria</taxon>
        <taxon>Chromatiales</taxon>
        <taxon>Chromatiaceae</taxon>
        <taxon>Nitrosococcus</taxon>
    </lineage>
</organism>
<feature type="domain" description="DUF7946" evidence="1">
    <location>
        <begin position="7"/>
        <end position="89"/>
    </location>
</feature>
<evidence type="ECO:0000313" key="4">
    <source>
        <dbReference type="Proteomes" id="UP000001844"/>
    </source>
</evidence>
<dbReference type="AlphaFoldDB" id="D5BWF8"/>
<dbReference type="Proteomes" id="UP000001844">
    <property type="component" value="Chromosome"/>
</dbReference>
<reference evidence="4" key="1">
    <citation type="submission" date="2010-04" db="EMBL/GenBank/DDBJ databases">
        <title>Complete genome sequence of Nitrosococcus halophilus Nc4, a salt-adapted, aerobic obligate ammonia-oxidizing sulfur purple bacterium.</title>
        <authorList>
            <consortium name="US DOE Joint Genome Institute"/>
            <person name="Campbell M.A."/>
            <person name="Malfatti S.A."/>
            <person name="Chain P.S.G."/>
            <person name="Heidelberg J.F."/>
            <person name="Ward B.B."/>
            <person name="Klotz M.G."/>
        </authorList>
    </citation>
    <scope>NUCLEOTIDE SEQUENCE [LARGE SCALE GENOMIC DNA]</scope>
    <source>
        <strain evidence="4">Nc4</strain>
    </source>
</reference>
<gene>
    <name evidence="3" type="ordered locus">Nhal_2535</name>
</gene>
<dbReference type="RefSeq" id="WP_013033475.1">
    <property type="nucleotide sequence ID" value="NC_013960.1"/>
</dbReference>
<protein>
    <submittedName>
        <fullName evidence="3">Uncharacterized protein</fullName>
    </submittedName>
</protein>
<dbReference type="InterPro" id="IPR057707">
    <property type="entry name" value="DUF7947"/>
</dbReference>
<dbReference type="HOGENOM" id="CLU_1052561_0_0_6"/>
<dbReference type="STRING" id="472759.Nhal_2535"/>
<dbReference type="InterPro" id="IPR057706">
    <property type="entry name" value="DUF7946"/>
</dbReference>
<proteinExistence type="predicted"/>
<dbReference type="EMBL" id="CP001798">
    <property type="protein sequence ID" value="ADE15615.1"/>
    <property type="molecule type" value="Genomic_DNA"/>
</dbReference>
<accession>D5BWF8</accession>
<dbReference type="KEGG" id="nhl:Nhal_2535"/>